<comment type="catalytic activity">
    <reaction evidence="9">
        <text>2-oxoglutarate + O2 + 2 H(+) = ethene + 3 CO2 + H2O</text>
        <dbReference type="Rhea" id="RHEA:31523"/>
        <dbReference type="ChEBI" id="CHEBI:15377"/>
        <dbReference type="ChEBI" id="CHEBI:15378"/>
        <dbReference type="ChEBI" id="CHEBI:15379"/>
        <dbReference type="ChEBI" id="CHEBI:16526"/>
        <dbReference type="ChEBI" id="CHEBI:16810"/>
        <dbReference type="ChEBI" id="CHEBI:18153"/>
        <dbReference type="EC" id="1.13.12.19"/>
    </reaction>
</comment>
<evidence type="ECO:0000256" key="7">
    <source>
        <dbReference type="ARBA" id="ARBA00031011"/>
    </source>
</evidence>
<evidence type="ECO:0000256" key="2">
    <source>
        <dbReference type="ARBA" id="ARBA00004767"/>
    </source>
</evidence>
<dbReference type="InterPro" id="IPR050231">
    <property type="entry name" value="Iron_ascorbate_oxido_reductase"/>
</dbReference>
<dbReference type="InterPro" id="IPR044861">
    <property type="entry name" value="IPNS-like_FE2OG_OXY"/>
</dbReference>
<dbReference type="InterPro" id="IPR027443">
    <property type="entry name" value="IPNS-like_sf"/>
</dbReference>
<dbReference type="EC" id="1.13.12.19" evidence="4"/>
<sequence>MFIQPVDYRSPDAAQKFTESLHNTGFGVLTHHPLSQTLLETIYKEWYEFYQTEAKHQYQFDPAKMDGYFSPQISETAKGYTKRDLKEFYHIYPTGRFPAEVSKAALQYYAQGATLAAELLQWVEQHTPTDIKAKYSMPLSDMITDSDLTLLRVLHYPPLRGDEEPDAVRAAAHGDINLLTLLPAATQAGLQVLGKDEKWHDVPCDFGMLIVNIGDMLDEASQGYYPSTIHRVLNPTGEAARQSRISLPLFLHPRPDVVLSERHTAGSYLNQRLIELGHKKSNFFFFNSSLSSFSEFNLNAKTAPRNVVNAGNINLKLVQRLSIWKIFPL</sequence>
<keyword evidence="11" id="KW-0560">Oxidoreductase</keyword>
<comment type="catalytic activity">
    <reaction evidence="10">
        <text>L-arginine + 2-oxoglutarate + O2 = guanidine + L-glutamate 5-semialdehyde + succinate + CO2</text>
        <dbReference type="Rhea" id="RHEA:31535"/>
        <dbReference type="ChEBI" id="CHEBI:15379"/>
        <dbReference type="ChEBI" id="CHEBI:16526"/>
        <dbReference type="ChEBI" id="CHEBI:16810"/>
        <dbReference type="ChEBI" id="CHEBI:30031"/>
        <dbReference type="ChEBI" id="CHEBI:30087"/>
        <dbReference type="ChEBI" id="CHEBI:32682"/>
        <dbReference type="ChEBI" id="CHEBI:58066"/>
        <dbReference type="EC" id="1.14.20.7"/>
    </reaction>
</comment>
<keyword evidence="6" id="KW-0266">Ethylene biosynthesis</keyword>
<name>A0A6M4A7N8_9BURK</name>
<evidence type="ECO:0000256" key="8">
    <source>
        <dbReference type="ARBA" id="ARBA00031282"/>
    </source>
</evidence>
<evidence type="ECO:0000313" key="13">
    <source>
        <dbReference type="EMBL" id="QJQ07215.1"/>
    </source>
</evidence>
<dbReference type="PANTHER" id="PTHR47990">
    <property type="entry name" value="2-OXOGLUTARATE (2OG) AND FE(II)-DEPENDENT OXYGENASE SUPERFAMILY PROTEIN-RELATED"/>
    <property type="match status" value="1"/>
</dbReference>
<dbReference type="AlphaFoldDB" id="A0A6M4A7N8"/>
<evidence type="ECO:0000256" key="5">
    <source>
        <dbReference type="ARBA" id="ARBA00019045"/>
    </source>
</evidence>
<comment type="cofactor">
    <cofactor evidence="1">
        <name>Fe(2+)</name>
        <dbReference type="ChEBI" id="CHEBI:29033"/>
    </cofactor>
</comment>
<dbReference type="Proteomes" id="UP000274350">
    <property type="component" value="Chromosome"/>
</dbReference>
<gene>
    <name evidence="13" type="ORF">EJG51_016870</name>
</gene>
<keyword evidence="14" id="KW-1185">Reference proteome</keyword>
<proteinExistence type="inferred from homology"/>
<evidence type="ECO:0000256" key="11">
    <source>
        <dbReference type="RuleBase" id="RU003682"/>
    </source>
</evidence>
<dbReference type="Gene3D" id="2.60.120.330">
    <property type="entry name" value="B-lactam Antibiotic, Isopenicillin N Synthase, Chain"/>
    <property type="match status" value="1"/>
</dbReference>
<evidence type="ECO:0000313" key="14">
    <source>
        <dbReference type="Proteomes" id="UP000274350"/>
    </source>
</evidence>
<evidence type="ECO:0000256" key="4">
    <source>
        <dbReference type="ARBA" id="ARBA00012531"/>
    </source>
</evidence>
<keyword evidence="11" id="KW-0408">Iron</keyword>
<accession>A0A6M4A7N8</accession>
<dbReference type="Pfam" id="PF03171">
    <property type="entry name" value="2OG-FeII_Oxy"/>
    <property type="match status" value="1"/>
</dbReference>
<dbReference type="InterPro" id="IPR026992">
    <property type="entry name" value="DIOX_N"/>
</dbReference>
<dbReference type="KEGG" id="upi:EJG51_016870"/>
<evidence type="ECO:0000256" key="10">
    <source>
        <dbReference type="ARBA" id="ARBA00049359"/>
    </source>
</evidence>
<dbReference type="GO" id="GO:0102276">
    <property type="term" value="F:2-oxoglutarate oxygenase/decarboxylase (ethylene-forming) activity"/>
    <property type="evidence" value="ECO:0007669"/>
    <property type="project" value="UniProtKB-EC"/>
</dbReference>
<comment type="similarity">
    <text evidence="11">Belongs to the iron/ascorbate-dependent oxidoreductase family.</text>
</comment>
<dbReference type="SUPFAM" id="SSF51197">
    <property type="entry name" value="Clavaminate synthase-like"/>
    <property type="match status" value="1"/>
</dbReference>
<organism evidence="13 14">
    <name type="scientific">Undibacterium piscinae</name>
    <dbReference type="NCBI Taxonomy" id="2495591"/>
    <lineage>
        <taxon>Bacteria</taxon>
        <taxon>Pseudomonadati</taxon>
        <taxon>Pseudomonadota</taxon>
        <taxon>Betaproteobacteria</taxon>
        <taxon>Burkholderiales</taxon>
        <taxon>Oxalobacteraceae</taxon>
        <taxon>Undibacterium</taxon>
    </lineage>
</organism>
<evidence type="ECO:0000259" key="12">
    <source>
        <dbReference type="PROSITE" id="PS51471"/>
    </source>
</evidence>
<evidence type="ECO:0000256" key="9">
    <source>
        <dbReference type="ARBA" id="ARBA00047725"/>
    </source>
</evidence>
<protein>
    <recommendedName>
        <fullName evidence="5">2-oxoglutarate-dependent ethylene/succinate-forming enzyme</fullName>
        <ecNumber evidence="4">1.13.12.19</ecNumber>
        <ecNumber evidence="3">1.14.20.7</ecNumber>
    </recommendedName>
    <alternativeName>
        <fullName evidence="7">2-oxoglutarate dioxygenase (ethylene-forming)</fullName>
    </alternativeName>
    <alternativeName>
        <fullName evidence="8">2-oxoglutarate/L-arginine monooxygenase/decarboxylase (succinate-forming)</fullName>
    </alternativeName>
</protein>
<evidence type="ECO:0000256" key="6">
    <source>
        <dbReference type="ARBA" id="ARBA00022666"/>
    </source>
</evidence>
<dbReference type="EC" id="1.14.20.7" evidence="3"/>
<dbReference type="InterPro" id="IPR005123">
    <property type="entry name" value="Oxoglu/Fe-dep_dioxygenase_dom"/>
</dbReference>
<keyword evidence="11" id="KW-0479">Metal-binding</keyword>
<dbReference type="GO" id="GO:0046872">
    <property type="term" value="F:metal ion binding"/>
    <property type="evidence" value="ECO:0007669"/>
    <property type="project" value="UniProtKB-KW"/>
</dbReference>
<dbReference type="PROSITE" id="PS51471">
    <property type="entry name" value="FE2OG_OXY"/>
    <property type="match status" value="1"/>
</dbReference>
<dbReference type="Pfam" id="PF14226">
    <property type="entry name" value="DIOX_N"/>
    <property type="match status" value="1"/>
</dbReference>
<feature type="domain" description="Fe2OG dioxygenase" evidence="12">
    <location>
        <begin position="147"/>
        <end position="253"/>
    </location>
</feature>
<dbReference type="GO" id="GO:0009693">
    <property type="term" value="P:ethylene biosynthetic process"/>
    <property type="evidence" value="ECO:0007669"/>
    <property type="project" value="UniProtKB-KW"/>
</dbReference>
<evidence type="ECO:0000256" key="3">
    <source>
        <dbReference type="ARBA" id="ARBA00012293"/>
    </source>
</evidence>
<dbReference type="EMBL" id="CP051152">
    <property type="protein sequence ID" value="QJQ07215.1"/>
    <property type="molecule type" value="Genomic_DNA"/>
</dbReference>
<comment type="pathway">
    <text evidence="2">Alkene biosynthesis; ethylene biosynthesis via 2-oxoglutarate.</text>
</comment>
<evidence type="ECO:0000256" key="1">
    <source>
        <dbReference type="ARBA" id="ARBA00001954"/>
    </source>
</evidence>
<reference evidence="13 14" key="1">
    <citation type="journal article" date="2019" name="Int. J. Syst. Evol. Microbiol.">
        <title>Undibacterium piscinae sp. nov., isolated from Korean shiner intestine.</title>
        <authorList>
            <person name="Lee S.Y."/>
            <person name="Kang W."/>
            <person name="Kim P.S."/>
            <person name="Kim H.S."/>
            <person name="Sung H."/>
            <person name="Shin N.R."/>
            <person name="Whon T.W."/>
            <person name="Yun J.H."/>
            <person name="Lee J.Y."/>
            <person name="Lee J.Y."/>
            <person name="Jung M.J."/>
            <person name="Jeong Y.S."/>
            <person name="Tak E.J."/>
            <person name="Han J.E."/>
            <person name="Hyun D.W."/>
            <person name="Kang M.S."/>
            <person name="Lee K.E."/>
            <person name="Lee B.H."/>
            <person name="Bae J.W."/>
        </authorList>
    </citation>
    <scope>NUCLEOTIDE SEQUENCE [LARGE SCALE GENOMIC DNA]</scope>
    <source>
        <strain evidence="13 14">S11R28</strain>
    </source>
</reference>